<name>C4A062_BRAFL</name>
<proteinExistence type="predicted"/>
<gene>
    <name evidence="1" type="ORF">BRAFLDRAFT_111074</name>
</gene>
<sequence>MASATPRCPKTETINSFESWRANLIYSLSLDHNFTPFLVNGFTWQKAVVEVDEDEHFDELDYTDQDEPQVLAAETVTPPKSIPSQVSRVTVRPSPYMGAFDHACFLGSAQKDCNVEKNMKKGLYNVVPNIT</sequence>
<organism>
    <name type="scientific">Branchiostoma floridae</name>
    <name type="common">Florida lancelet</name>
    <name type="synonym">Amphioxus</name>
    <dbReference type="NCBI Taxonomy" id="7739"/>
    <lineage>
        <taxon>Eukaryota</taxon>
        <taxon>Metazoa</taxon>
        <taxon>Chordata</taxon>
        <taxon>Cephalochordata</taxon>
        <taxon>Leptocardii</taxon>
        <taxon>Amphioxiformes</taxon>
        <taxon>Branchiostomatidae</taxon>
        <taxon>Branchiostoma</taxon>
    </lineage>
</organism>
<dbReference type="EMBL" id="GG666784">
    <property type="protein sequence ID" value="EEN41830.1"/>
    <property type="molecule type" value="Genomic_DNA"/>
</dbReference>
<dbReference type="AlphaFoldDB" id="C4A062"/>
<protein>
    <submittedName>
        <fullName evidence="1">Uncharacterized protein</fullName>
    </submittedName>
</protein>
<dbReference type="InParanoid" id="C4A062"/>
<evidence type="ECO:0000313" key="1">
    <source>
        <dbReference type="EMBL" id="EEN41830.1"/>
    </source>
</evidence>
<accession>C4A062</accession>
<reference evidence="1" key="1">
    <citation type="journal article" date="2008" name="Nature">
        <title>The amphioxus genome and the evolution of the chordate karyotype.</title>
        <authorList>
            <consortium name="US DOE Joint Genome Institute (JGI-PGF)"/>
            <person name="Putnam N.H."/>
            <person name="Butts T."/>
            <person name="Ferrier D.E.K."/>
            <person name="Furlong R.F."/>
            <person name="Hellsten U."/>
            <person name="Kawashima T."/>
            <person name="Robinson-Rechavi M."/>
            <person name="Shoguchi E."/>
            <person name="Terry A."/>
            <person name="Yu J.-K."/>
            <person name="Benito-Gutierrez E.L."/>
            <person name="Dubchak I."/>
            <person name="Garcia-Fernandez J."/>
            <person name="Gibson-Brown J.J."/>
            <person name="Grigoriev I.V."/>
            <person name="Horton A.C."/>
            <person name="de Jong P.J."/>
            <person name="Jurka J."/>
            <person name="Kapitonov V.V."/>
            <person name="Kohara Y."/>
            <person name="Kuroki Y."/>
            <person name="Lindquist E."/>
            <person name="Lucas S."/>
            <person name="Osoegawa K."/>
            <person name="Pennacchio L.A."/>
            <person name="Salamov A.A."/>
            <person name="Satou Y."/>
            <person name="Sauka-Spengler T."/>
            <person name="Schmutz J."/>
            <person name="Shin-I T."/>
            <person name="Toyoda A."/>
            <person name="Bronner-Fraser M."/>
            <person name="Fujiyama A."/>
            <person name="Holland L.Z."/>
            <person name="Holland P.W.H."/>
            <person name="Satoh N."/>
            <person name="Rokhsar D.S."/>
        </authorList>
    </citation>
    <scope>NUCLEOTIDE SEQUENCE [LARGE SCALE GENOMIC DNA]</scope>
    <source>
        <strain evidence="1">S238N-H82</strain>
        <tissue evidence="1">Testes</tissue>
    </source>
</reference>